<evidence type="ECO:0000313" key="2">
    <source>
        <dbReference type="EMBL" id="WBP92086.1"/>
    </source>
</evidence>
<geneLocation type="plasmid" evidence="2 3">
    <name>punmamed3</name>
</geneLocation>
<proteinExistence type="predicted"/>
<accession>A0ABY7QGZ3</accession>
<evidence type="ECO:0000313" key="3">
    <source>
        <dbReference type="Proteomes" id="UP001212821"/>
    </source>
</evidence>
<gene>
    <name evidence="2" type="ORF">O1G21_40870</name>
</gene>
<dbReference type="Proteomes" id="UP001212821">
    <property type="component" value="Plasmid punmamed3"/>
</dbReference>
<reference evidence="2 3" key="1">
    <citation type="submission" date="2022-12" db="EMBL/GenBank/DDBJ databases">
        <title>HUAS 3-15.</title>
        <authorList>
            <person name="Mo P."/>
        </authorList>
    </citation>
    <scope>NUCLEOTIDE SEQUENCE [LARGE SCALE GENOMIC DNA]</scope>
    <source>
        <strain evidence="2 3">HUAS 3-15</strain>
        <plasmid evidence="2 3">punmamed3</plasmid>
    </source>
</reference>
<sequence>MNPAFGAQHLPSQNTDHDHYWNKGTPSCKAFGQVIAGRPVS</sequence>
<evidence type="ECO:0000256" key="1">
    <source>
        <dbReference type="SAM" id="MobiDB-lite"/>
    </source>
</evidence>
<dbReference type="EMBL" id="CP115452">
    <property type="protein sequence ID" value="WBP92086.1"/>
    <property type="molecule type" value="Genomic_DNA"/>
</dbReference>
<keyword evidence="3" id="KW-1185">Reference proteome</keyword>
<feature type="region of interest" description="Disordered" evidence="1">
    <location>
        <begin position="1"/>
        <end position="24"/>
    </location>
</feature>
<keyword evidence="2" id="KW-0614">Plasmid</keyword>
<dbReference type="RefSeq" id="WP_270151786.1">
    <property type="nucleotide sequence ID" value="NZ_CP115452.1"/>
</dbReference>
<name>A0ABY7QGZ3_9ACTN</name>
<protein>
    <submittedName>
        <fullName evidence="2">Uncharacterized protein</fullName>
    </submittedName>
</protein>
<organism evidence="2 3">
    <name type="scientific">Kitasatospora cathayae</name>
    <dbReference type="NCBI Taxonomy" id="3004092"/>
    <lineage>
        <taxon>Bacteria</taxon>
        <taxon>Bacillati</taxon>
        <taxon>Actinomycetota</taxon>
        <taxon>Actinomycetes</taxon>
        <taxon>Kitasatosporales</taxon>
        <taxon>Streptomycetaceae</taxon>
        <taxon>Kitasatospora</taxon>
    </lineage>
</organism>